<comment type="similarity">
    <text evidence="2">Belongs to the helicase family. RecQ subfamily.</text>
</comment>
<feature type="compositionally biased region" description="Basic and acidic residues" evidence="13">
    <location>
        <begin position="798"/>
        <end position="811"/>
    </location>
</feature>
<feature type="compositionally biased region" description="Low complexity" evidence="13">
    <location>
        <begin position="241"/>
        <end position="250"/>
    </location>
</feature>
<gene>
    <name evidence="16" type="ORF">SASPL_107339</name>
</gene>
<name>A0A8X8YAX8_SALSN</name>
<feature type="compositionally biased region" description="Polar residues" evidence="13">
    <location>
        <begin position="270"/>
        <end position="282"/>
    </location>
</feature>
<feature type="region of interest" description="Disordered" evidence="13">
    <location>
        <begin position="144"/>
        <end position="282"/>
    </location>
</feature>
<evidence type="ECO:0000256" key="13">
    <source>
        <dbReference type="SAM" id="MobiDB-lite"/>
    </source>
</evidence>
<dbReference type="Pfam" id="PF00270">
    <property type="entry name" value="DEAD"/>
    <property type="match status" value="1"/>
</dbReference>
<feature type="domain" description="Helicase ATP-binding" evidence="14">
    <location>
        <begin position="1502"/>
        <end position="1672"/>
    </location>
</feature>
<feature type="compositionally biased region" description="Polar residues" evidence="13">
    <location>
        <begin position="224"/>
        <end position="236"/>
    </location>
</feature>
<dbReference type="GO" id="GO:0005634">
    <property type="term" value="C:nucleus"/>
    <property type="evidence" value="ECO:0007669"/>
    <property type="project" value="UniProtKB-SubCell"/>
</dbReference>
<feature type="compositionally biased region" description="Low complexity" evidence="13">
    <location>
        <begin position="930"/>
        <end position="941"/>
    </location>
</feature>
<feature type="domain" description="Helicase C-terminal" evidence="15">
    <location>
        <begin position="1693"/>
        <end position="1842"/>
    </location>
</feature>
<feature type="compositionally biased region" description="Polar residues" evidence="13">
    <location>
        <begin position="316"/>
        <end position="341"/>
    </location>
</feature>
<evidence type="ECO:0000256" key="10">
    <source>
        <dbReference type="ARBA" id="ARBA00034617"/>
    </source>
</evidence>
<comment type="subcellular location">
    <subcellularLocation>
        <location evidence="1">Nucleus</location>
    </subcellularLocation>
</comment>
<feature type="region of interest" description="Disordered" evidence="13">
    <location>
        <begin position="765"/>
        <end position="881"/>
    </location>
</feature>
<feature type="compositionally biased region" description="Polar residues" evidence="13">
    <location>
        <begin position="817"/>
        <end position="836"/>
    </location>
</feature>
<evidence type="ECO:0000256" key="4">
    <source>
        <dbReference type="ARBA" id="ARBA00022801"/>
    </source>
</evidence>
<dbReference type="SUPFAM" id="SSF52540">
    <property type="entry name" value="P-loop containing nucleoside triphosphate hydrolases"/>
    <property type="match status" value="1"/>
</dbReference>
<evidence type="ECO:0000313" key="16">
    <source>
        <dbReference type="EMBL" id="KAG6429291.1"/>
    </source>
</evidence>
<evidence type="ECO:0000259" key="14">
    <source>
        <dbReference type="PROSITE" id="PS51192"/>
    </source>
</evidence>
<organism evidence="16">
    <name type="scientific">Salvia splendens</name>
    <name type="common">Scarlet sage</name>
    <dbReference type="NCBI Taxonomy" id="180675"/>
    <lineage>
        <taxon>Eukaryota</taxon>
        <taxon>Viridiplantae</taxon>
        <taxon>Streptophyta</taxon>
        <taxon>Embryophyta</taxon>
        <taxon>Tracheophyta</taxon>
        <taxon>Spermatophyta</taxon>
        <taxon>Magnoliopsida</taxon>
        <taxon>eudicotyledons</taxon>
        <taxon>Gunneridae</taxon>
        <taxon>Pentapetalae</taxon>
        <taxon>asterids</taxon>
        <taxon>lamiids</taxon>
        <taxon>Lamiales</taxon>
        <taxon>Lamiaceae</taxon>
        <taxon>Nepetoideae</taxon>
        <taxon>Mentheae</taxon>
        <taxon>Salviinae</taxon>
        <taxon>Salvia</taxon>
        <taxon>Salvia subgen. Calosphace</taxon>
        <taxon>core Calosphace</taxon>
    </lineage>
</organism>
<feature type="compositionally biased region" description="Basic residues" evidence="13">
    <location>
        <begin position="1107"/>
        <end position="1120"/>
    </location>
</feature>
<dbReference type="Gene3D" id="3.40.50.300">
    <property type="entry name" value="P-loop containing nucleotide triphosphate hydrolases"/>
    <property type="match status" value="2"/>
</dbReference>
<evidence type="ECO:0000256" key="2">
    <source>
        <dbReference type="ARBA" id="ARBA00005446"/>
    </source>
</evidence>
<feature type="compositionally biased region" description="Low complexity" evidence="13">
    <location>
        <begin position="350"/>
        <end position="360"/>
    </location>
</feature>
<dbReference type="CDD" id="cd18794">
    <property type="entry name" value="SF2_C_RecQ"/>
    <property type="match status" value="1"/>
</dbReference>
<proteinExistence type="inferred from homology"/>
<protein>
    <recommendedName>
        <fullName evidence="11">DNA 3'-5' helicase</fullName>
        <ecNumber evidence="11">5.6.2.4</ecNumber>
    </recommendedName>
</protein>
<evidence type="ECO:0000256" key="5">
    <source>
        <dbReference type="ARBA" id="ARBA00022806"/>
    </source>
</evidence>
<evidence type="ECO:0000256" key="6">
    <source>
        <dbReference type="ARBA" id="ARBA00022840"/>
    </source>
</evidence>
<dbReference type="GO" id="GO:0009378">
    <property type="term" value="F:four-way junction helicase activity"/>
    <property type="evidence" value="ECO:0007669"/>
    <property type="project" value="TreeGrafter"/>
</dbReference>
<dbReference type="FunFam" id="3.40.50.300:FF:001334">
    <property type="entry name" value="ATP-dependent DNA helicase Q-like 5"/>
    <property type="match status" value="1"/>
</dbReference>
<dbReference type="GO" id="GO:0016787">
    <property type="term" value="F:hydrolase activity"/>
    <property type="evidence" value="ECO:0007669"/>
    <property type="project" value="UniProtKB-KW"/>
</dbReference>
<feature type="region of interest" description="Disordered" evidence="13">
    <location>
        <begin position="307"/>
        <end position="411"/>
    </location>
</feature>
<comment type="caution">
    <text evidence="16">The sequence shown here is derived from an EMBL/GenBank/DDBJ whole genome shotgun (WGS) entry which is preliminary data.</text>
</comment>
<keyword evidence="4" id="KW-0378">Hydrolase</keyword>
<feature type="region of interest" description="Disordered" evidence="13">
    <location>
        <begin position="1188"/>
        <end position="1277"/>
    </location>
</feature>
<dbReference type="InterPro" id="IPR001650">
    <property type="entry name" value="Helicase_C-like"/>
</dbReference>
<dbReference type="InterPro" id="IPR014001">
    <property type="entry name" value="Helicase_ATP-bd"/>
</dbReference>
<evidence type="ECO:0000256" key="3">
    <source>
        <dbReference type="ARBA" id="ARBA00022741"/>
    </source>
</evidence>
<keyword evidence="7" id="KW-0238">DNA-binding</keyword>
<feature type="region of interest" description="Disordered" evidence="13">
    <location>
        <begin position="913"/>
        <end position="950"/>
    </location>
</feature>
<dbReference type="GO" id="GO:0005524">
    <property type="term" value="F:ATP binding"/>
    <property type="evidence" value="ECO:0007669"/>
    <property type="project" value="UniProtKB-KW"/>
</dbReference>
<evidence type="ECO:0000259" key="15">
    <source>
        <dbReference type="PROSITE" id="PS51194"/>
    </source>
</evidence>
<dbReference type="Pfam" id="PF00271">
    <property type="entry name" value="Helicase_C"/>
    <property type="match status" value="1"/>
</dbReference>
<dbReference type="CDD" id="cd18018">
    <property type="entry name" value="DEXHc_RecQ4-like"/>
    <property type="match status" value="1"/>
</dbReference>
<dbReference type="InterPro" id="IPR027417">
    <property type="entry name" value="P-loop_NTPase"/>
</dbReference>
<feature type="region of interest" description="Disordered" evidence="13">
    <location>
        <begin position="1092"/>
        <end position="1161"/>
    </location>
</feature>
<dbReference type="GO" id="GO:0005737">
    <property type="term" value="C:cytoplasm"/>
    <property type="evidence" value="ECO:0007669"/>
    <property type="project" value="TreeGrafter"/>
</dbReference>
<evidence type="ECO:0000313" key="17">
    <source>
        <dbReference type="Proteomes" id="UP000298416"/>
    </source>
</evidence>
<feature type="region of interest" description="Disordered" evidence="13">
    <location>
        <begin position="433"/>
        <end position="488"/>
    </location>
</feature>
<keyword evidence="3" id="KW-0547">Nucleotide-binding</keyword>
<dbReference type="InterPro" id="IPR002464">
    <property type="entry name" value="DNA/RNA_helicase_DEAH_CS"/>
</dbReference>
<dbReference type="SMART" id="SM00487">
    <property type="entry name" value="DEXDc"/>
    <property type="match status" value="1"/>
</dbReference>
<feature type="compositionally biased region" description="Pro residues" evidence="13">
    <location>
        <begin position="1260"/>
        <end position="1275"/>
    </location>
</feature>
<evidence type="ECO:0000256" key="7">
    <source>
        <dbReference type="ARBA" id="ARBA00023125"/>
    </source>
</evidence>
<feature type="compositionally biased region" description="Low complexity" evidence="13">
    <location>
        <begin position="766"/>
        <end position="786"/>
    </location>
</feature>
<dbReference type="InterPro" id="IPR011545">
    <property type="entry name" value="DEAD/DEAH_box_helicase_dom"/>
</dbReference>
<dbReference type="PROSITE" id="PS51194">
    <property type="entry name" value="HELICASE_CTER"/>
    <property type="match status" value="1"/>
</dbReference>
<keyword evidence="5" id="KW-0347">Helicase</keyword>
<keyword evidence="17" id="KW-1185">Reference proteome</keyword>
<comment type="catalytic activity">
    <reaction evidence="10">
        <text>Couples ATP hydrolysis with the unwinding of duplex DNA by translocating in the 3'-5' direction.</text>
        <dbReference type="EC" id="5.6.2.4"/>
    </reaction>
</comment>
<feature type="compositionally biased region" description="Low complexity" evidence="13">
    <location>
        <begin position="453"/>
        <end position="467"/>
    </location>
</feature>
<reference evidence="16" key="1">
    <citation type="submission" date="2018-01" db="EMBL/GenBank/DDBJ databases">
        <authorList>
            <person name="Mao J.F."/>
        </authorList>
    </citation>
    <scope>NUCLEOTIDE SEQUENCE</scope>
    <source>
        <strain evidence="16">Huo1</strain>
        <tissue evidence="16">Leaf</tissue>
    </source>
</reference>
<reference evidence="16" key="2">
    <citation type="submission" date="2020-08" db="EMBL/GenBank/DDBJ databases">
        <title>Plant Genome Project.</title>
        <authorList>
            <person name="Zhang R.-G."/>
        </authorList>
    </citation>
    <scope>NUCLEOTIDE SEQUENCE</scope>
    <source>
        <strain evidence="16">Huo1</strain>
        <tissue evidence="16">Leaf</tissue>
    </source>
</reference>
<dbReference type="PANTHER" id="PTHR13710:SF108">
    <property type="entry name" value="ATP-DEPENDENT DNA HELICASE Q4"/>
    <property type="match status" value="1"/>
</dbReference>
<feature type="compositionally biased region" description="Low complexity" evidence="13">
    <location>
        <begin position="1213"/>
        <end position="1244"/>
    </location>
</feature>
<evidence type="ECO:0000256" key="11">
    <source>
        <dbReference type="ARBA" id="ARBA00034808"/>
    </source>
</evidence>
<dbReference type="InterPro" id="IPR004589">
    <property type="entry name" value="DNA_helicase_ATP-dep_RecQ"/>
</dbReference>
<dbReference type="EMBL" id="PNBA02000003">
    <property type="protein sequence ID" value="KAG6429291.1"/>
    <property type="molecule type" value="Genomic_DNA"/>
</dbReference>
<dbReference type="PROSITE" id="PS00690">
    <property type="entry name" value="DEAH_ATP_HELICASE"/>
    <property type="match status" value="1"/>
</dbReference>
<feature type="compositionally biased region" description="Polar residues" evidence="13">
    <location>
        <begin position="203"/>
        <end position="215"/>
    </location>
</feature>
<dbReference type="PANTHER" id="PTHR13710">
    <property type="entry name" value="DNA HELICASE RECQ FAMILY MEMBER"/>
    <property type="match status" value="1"/>
</dbReference>
<comment type="catalytic activity">
    <reaction evidence="12">
        <text>ATP + H2O = ADP + phosphate + H(+)</text>
        <dbReference type="Rhea" id="RHEA:13065"/>
        <dbReference type="ChEBI" id="CHEBI:15377"/>
        <dbReference type="ChEBI" id="CHEBI:15378"/>
        <dbReference type="ChEBI" id="CHEBI:30616"/>
        <dbReference type="ChEBI" id="CHEBI:43474"/>
        <dbReference type="ChEBI" id="CHEBI:456216"/>
    </reaction>
</comment>
<dbReference type="GO" id="GO:0043138">
    <property type="term" value="F:3'-5' DNA helicase activity"/>
    <property type="evidence" value="ECO:0007669"/>
    <property type="project" value="UniProtKB-EC"/>
</dbReference>
<evidence type="ECO:0000256" key="12">
    <source>
        <dbReference type="ARBA" id="ARBA00049360"/>
    </source>
</evidence>
<sequence length="2137" mass="233269">MPPSPAFRVSPGRGMKAENHKRGRSLESGLLFQEKDDDLALFNEVQNKETNNFLLQTNDDFDDMFCKFSSPVLAIVKCALPVLSALADNVVIHHLCLTATRARHFSDYKLGISIPARGESSDLLNAGGDKNDYDWLITPPETPLFPSLDDEAPAVSLAPRGRPRSQPITISRSSTMEKGYKSSRTSASPRRLSPSPRSGTSTMQSRSRPFSATHSSPPPALRHSSPSRGQSPTPSKQIPAPRTRTPTPRRMSTGSTGATAPSRVRGASPVKTSQGNSASPKIKAWQSNIPGFSLEAPPNLRTSLADRPASYVRGSSPASRNGSRSARQSMSPTASRSVGSSHSRERDQFSSYSRGSVASSGDDDVDSLQSIPISTSDRSYPRSIGTSPKSKTMGLSKKPTKTLSNSAPKRSFDLALRQMDRKVPQNMFRPLLSSVPSSTFSAGKASTHHRALTSRNSSITTSSNASSDQGTSGALDTEENEPNQDEVTSNFVKGRYPTMHDEVFVMDHADVISEAFENRIIEEVPGYQDEENDNPARVISRLNTTESSSQLETSPAMASADVVSDGKYDDSGVDGTTDMGVCSGCSDRFPSSQLAREGDLWFCVECNSLKTNPVASLPVKTVKKDKEIAEDFVHDEECGWLEVLDQSVSIQEMHHLDSTATDDQQSKNEPCMDHEVLQSEKRELMVTGQQEIVRDVDCHSGNQQLHQSGICSTSDADVSEGTGISLLLKKSSSSKGHLLQSRSFTASNICYDDFSYVRDSVNSMRSSGGYSNASISSSIDLGSSRQSEVRINRQSSGRRSDIENHRYDIPTKHKRSVSSMSGASALGSQVPSTTPSCLGESFELVSSNKDREVSGVTDADPPKQSLLSEKEAESTCTDLESSLTFKDAAELASDLMNSHSGGSPPESLLALEEPVSQESGENLTNKSSNEETTATQLQTATRGEDMQSSCNDIVDVTEVPDLGSLNDISEMEIQNSGIVSCDSQSDIDSTNSKTWMDELVEPCVSVEQNGVMSATSEEFNISVPVNYFLEDSTIVLEDNIVGAKSRSLTLEEATDTILFCSSIVHNLAYEAANIAIEKENSLLEVARPTVTVVGKPNPDRREMRSRPLGKRSSKSQKARQRKLETETKPRPVTPEMEEKCSPRIVRSPSKVDATHPPPKLESKCNCTIISPLQNRRENHVAHTAVLSAMESDSDSGASHISATPPNSPPRAPAPTRSASRRAALLSSSKSRTKTSISTSTTARTFLQPVISRKKSNPLPQAVPEPDPPRSSPPITPLLSNLPFQIKKGNLQNGKGASDGLLHGGHCASKFASFLKARDKNLNFEADNAIEMKSRTSVESATPVEAVKKEVIGEDSMVKRMRKNLGVIGGSSSDTVIDKKVKCGSEGNFVKLNINGYGRKKFKFKNKRTGFSSSSSSKYRKNFRRSKGSEKGRGGGGEENCVFDEEGLVVDIGMGQKTLSVDAGSIEEAVMRVRDEASDENLLKLLKLTHGYDSFRDGQLEAIKMVLSGKSTMLVLPTGAGKSLCYQLPALALPGITLVVSPLVALMIDQLKHLPPVIRGGLLCSSQTMEEASETLRLLQEGSIKVLFVSPERFLNADFISIFYGSSVLSTVVVDEAHCVSEWSHNFRPSYMRLRASLLRGKLSAGCILAMTATATNKTLCDVMHALEIPPTNLIQSTKLRENLHLSVSTSGNRMKDLMALLKSSPFSNIKSTIVYCKFQSETDMISKYLCDNNISARSYHSGIPAKDRSRVQDLFCSNKIKVVVATVAFGMGLDKSDVGAVIHYSLPESLEEYVQEIGRAGRDGRLSYCHLLFDDATYIKLRSLMYSDGVDEYTVNKLLCQIFTSDTPSGEETCSIVKESACRKFDMKEEVILTILTQLELGETPPPVLAARDVAVAAILKKSEMKDGQYVFNIPSVANNIRMQASELLNHLQNLKMKREITYELKDQAFCYKILGVPNDICSLAAQLTKWLGEVETCKVRKLDMVYNASVFAAKVCDKALGCNNDEHTPCLQRKIQEYFSGDCDADTHIQMDQNRYKGFSPKQRTGKIHTQSDCKDFSWTWQSSLSFCYLVKNSFLGTICKCGVQGNNGGSKGRTREFCGEERDINLFTPKFSPEIPDLLMVLLVINHKEQGIIVS</sequence>
<evidence type="ECO:0000256" key="1">
    <source>
        <dbReference type="ARBA" id="ARBA00004123"/>
    </source>
</evidence>
<dbReference type="Proteomes" id="UP000298416">
    <property type="component" value="Unassembled WGS sequence"/>
</dbReference>
<feature type="region of interest" description="Disordered" evidence="13">
    <location>
        <begin position="1"/>
        <end position="20"/>
    </location>
</feature>
<feature type="compositionally biased region" description="Low complexity" evidence="13">
    <location>
        <begin position="182"/>
        <end position="202"/>
    </location>
</feature>
<dbReference type="FunFam" id="3.40.50.300:FF:000772">
    <property type="entry name" value="ATP-dependent DNA helicase Q4"/>
    <property type="match status" value="1"/>
</dbReference>
<dbReference type="EC" id="5.6.2.4" evidence="11"/>
<dbReference type="PROSITE" id="PS51192">
    <property type="entry name" value="HELICASE_ATP_BIND_1"/>
    <property type="match status" value="1"/>
</dbReference>
<keyword evidence="9" id="KW-0539">Nucleus</keyword>
<dbReference type="GO" id="GO:0000724">
    <property type="term" value="P:double-strand break repair via homologous recombination"/>
    <property type="evidence" value="ECO:0007669"/>
    <property type="project" value="TreeGrafter"/>
</dbReference>
<feature type="compositionally biased region" description="Polar residues" evidence="13">
    <location>
        <begin position="166"/>
        <end position="176"/>
    </location>
</feature>
<dbReference type="GO" id="GO:0003677">
    <property type="term" value="F:DNA binding"/>
    <property type="evidence" value="ECO:0007669"/>
    <property type="project" value="UniProtKB-KW"/>
</dbReference>
<evidence type="ECO:0000256" key="8">
    <source>
        <dbReference type="ARBA" id="ARBA00023235"/>
    </source>
</evidence>
<evidence type="ECO:0000256" key="9">
    <source>
        <dbReference type="ARBA" id="ARBA00023242"/>
    </source>
</evidence>
<dbReference type="GO" id="GO:0005694">
    <property type="term" value="C:chromosome"/>
    <property type="evidence" value="ECO:0007669"/>
    <property type="project" value="TreeGrafter"/>
</dbReference>
<keyword evidence="6" id="KW-0067">ATP-binding</keyword>
<feature type="compositionally biased region" description="Polar residues" evidence="13">
    <location>
        <begin position="368"/>
        <end position="390"/>
    </location>
</feature>
<feature type="region of interest" description="Disordered" evidence="13">
    <location>
        <begin position="1407"/>
        <end position="1438"/>
    </location>
</feature>
<keyword evidence="8" id="KW-0413">Isomerase</keyword>
<accession>A0A8X8YAX8</accession>
<dbReference type="NCBIfam" id="TIGR00614">
    <property type="entry name" value="recQ_fam"/>
    <property type="match status" value="1"/>
</dbReference>
<feature type="compositionally biased region" description="Polar residues" evidence="13">
    <location>
        <begin position="916"/>
        <end position="927"/>
    </location>
</feature>
<dbReference type="SMART" id="SM00490">
    <property type="entry name" value="HELICc"/>
    <property type="match status" value="1"/>
</dbReference>